<evidence type="ECO:0000313" key="7">
    <source>
        <dbReference type="EMBL" id="CUN42306.1"/>
    </source>
</evidence>
<feature type="transmembrane region" description="Helical" evidence="6">
    <location>
        <begin position="300"/>
        <end position="318"/>
    </location>
</feature>
<reference evidence="7 8" key="1">
    <citation type="submission" date="2015-09" db="EMBL/GenBank/DDBJ databases">
        <authorList>
            <consortium name="Pathogen Informatics"/>
        </authorList>
    </citation>
    <scope>NUCLEOTIDE SEQUENCE [LARGE SCALE GENOMIC DNA]</scope>
    <source>
        <strain evidence="7 8">2789STDY5834861</strain>
    </source>
</reference>
<evidence type="ECO:0000256" key="6">
    <source>
        <dbReference type="SAM" id="Phobius"/>
    </source>
</evidence>
<accession>A0A173WTN2</accession>
<dbReference type="GO" id="GO:0022857">
    <property type="term" value="F:transmembrane transporter activity"/>
    <property type="evidence" value="ECO:0007669"/>
    <property type="project" value="InterPro"/>
</dbReference>
<keyword evidence="2" id="KW-1003">Cell membrane</keyword>
<dbReference type="InterPro" id="IPR001851">
    <property type="entry name" value="ABC_transp_permease"/>
</dbReference>
<feature type="transmembrane region" description="Helical" evidence="6">
    <location>
        <begin position="221"/>
        <end position="245"/>
    </location>
</feature>
<gene>
    <name evidence="7" type="primary">rbsC_2</name>
    <name evidence="7" type="ORF">ERS852476_00057</name>
</gene>
<evidence type="ECO:0000313" key="8">
    <source>
        <dbReference type="Proteomes" id="UP000095645"/>
    </source>
</evidence>
<proteinExistence type="predicted"/>
<dbReference type="CDD" id="cd06579">
    <property type="entry name" value="TM_PBP1_transp_AraH_like"/>
    <property type="match status" value="1"/>
</dbReference>
<sequence length="325" mass="34705">MEKLKQNPIVKKLGLNRILLACILVLMFVVFKVVLGSKFPVGDSIKSTLNYVYFLGFLSLGVTFVIATGGIDFSIGPVMFCCALISGYCMTSYHVPCAAAMVICILIGFAFGVFNGWMVSYMSVPPFIISMASMNIAKGIASVFTKTQSVSWPLGSDPVNGWFRNLISYKGFPVGLVIFLATAVICGIILYNTKPGRYILCLGSNSEAVRLSGVNTKKWRMLAYVICGVLVGIGAIFFVGAYTTVQPGYGDQYNNEAIAGCVMGGTSMVGGLASIGGTVIGVFIISLLQQGIMAFGLGKGQQMIITGLIVIVAVYVDVSARRRKN</sequence>
<dbReference type="PANTHER" id="PTHR32196">
    <property type="entry name" value="ABC TRANSPORTER PERMEASE PROTEIN YPHD-RELATED-RELATED"/>
    <property type="match status" value="1"/>
</dbReference>
<dbReference type="AlphaFoldDB" id="A0A173WTN2"/>
<dbReference type="Pfam" id="PF02653">
    <property type="entry name" value="BPD_transp_2"/>
    <property type="match status" value="1"/>
</dbReference>
<comment type="subcellular location">
    <subcellularLocation>
        <location evidence="1">Cell membrane</location>
        <topology evidence="1">Multi-pass membrane protein</topology>
    </subcellularLocation>
</comment>
<evidence type="ECO:0000256" key="1">
    <source>
        <dbReference type="ARBA" id="ARBA00004651"/>
    </source>
</evidence>
<protein>
    <submittedName>
        <fullName evidence="7">Ribose transport system permease protein rbsC</fullName>
    </submittedName>
</protein>
<dbReference type="Proteomes" id="UP000095645">
    <property type="component" value="Unassembled WGS sequence"/>
</dbReference>
<keyword evidence="3 6" id="KW-0812">Transmembrane</keyword>
<keyword evidence="4 6" id="KW-1133">Transmembrane helix</keyword>
<dbReference type="EMBL" id="CYZP01000001">
    <property type="protein sequence ID" value="CUN42306.1"/>
    <property type="molecule type" value="Genomic_DNA"/>
</dbReference>
<organism evidence="7 8">
    <name type="scientific">Blautia obeum</name>
    <dbReference type="NCBI Taxonomy" id="40520"/>
    <lineage>
        <taxon>Bacteria</taxon>
        <taxon>Bacillati</taxon>
        <taxon>Bacillota</taxon>
        <taxon>Clostridia</taxon>
        <taxon>Lachnospirales</taxon>
        <taxon>Lachnospiraceae</taxon>
        <taxon>Blautia</taxon>
    </lineage>
</organism>
<dbReference type="GO" id="GO:0005886">
    <property type="term" value="C:plasma membrane"/>
    <property type="evidence" value="ECO:0007669"/>
    <property type="project" value="UniProtKB-SubCell"/>
</dbReference>
<feature type="transmembrane region" description="Helical" evidence="6">
    <location>
        <begin position="172"/>
        <end position="191"/>
    </location>
</feature>
<evidence type="ECO:0000256" key="3">
    <source>
        <dbReference type="ARBA" id="ARBA00022692"/>
    </source>
</evidence>
<name>A0A173WTN2_9FIRM</name>
<feature type="transmembrane region" description="Helical" evidence="6">
    <location>
        <begin position="52"/>
        <end position="85"/>
    </location>
</feature>
<evidence type="ECO:0000256" key="5">
    <source>
        <dbReference type="ARBA" id="ARBA00023136"/>
    </source>
</evidence>
<feature type="transmembrane region" description="Helical" evidence="6">
    <location>
        <begin position="97"/>
        <end position="118"/>
    </location>
</feature>
<dbReference type="RefSeq" id="WP_055057217.1">
    <property type="nucleotide sequence ID" value="NZ_CYZP01000001.1"/>
</dbReference>
<evidence type="ECO:0000256" key="2">
    <source>
        <dbReference type="ARBA" id="ARBA00022475"/>
    </source>
</evidence>
<dbReference type="PANTHER" id="PTHR32196:SF72">
    <property type="entry name" value="RIBOSE IMPORT PERMEASE PROTEIN RBSC"/>
    <property type="match status" value="1"/>
</dbReference>
<feature type="transmembrane region" description="Helical" evidence="6">
    <location>
        <begin position="257"/>
        <end position="288"/>
    </location>
</feature>
<evidence type="ECO:0000256" key="4">
    <source>
        <dbReference type="ARBA" id="ARBA00022989"/>
    </source>
</evidence>
<keyword evidence="5 6" id="KW-0472">Membrane</keyword>